<dbReference type="InterPro" id="IPR002782">
    <property type="entry name" value="Mut7-C_RNAse_dom"/>
</dbReference>
<dbReference type="PANTHER" id="PTHR39081:SF1">
    <property type="entry name" value="MUT7-C RNASE DOMAIN-CONTAINING PROTEIN"/>
    <property type="match status" value="1"/>
</dbReference>
<proteinExistence type="predicted"/>
<dbReference type="OrthoDB" id="1266at2157"/>
<dbReference type="Proteomes" id="UP000257123">
    <property type="component" value="Unassembled WGS sequence"/>
</dbReference>
<sequence length="165" mass="18848">MKADAECKEISDTAFYCIYVDAMLGWLARMLRILFGAEVFYSSSIGDSQLLKTNCLVVTRDEELFRQRRGPTILLKTDDHVKWIAVFLRLGMRPFKKTRCPECGGELIKISCSEAEAAVGHAIQSAECWRCVNCGKYYWVGSHWRRLRQLVREAEEVRAECLGTG</sequence>
<dbReference type="EMBL" id="NMUE01000036">
    <property type="protein sequence ID" value="RFA94493.1"/>
    <property type="molecule type" value="Genomic_DNA"/>
</dbReference>
<comment type="caution">
    <text evidence="2">The sequence shown here is derived from an EMBL/GenBank/DDBJ whole genome shotgun (WGS) entry which is preliminary data.</text>
</comment>
<name>A0A371QWC1_9CREN</name>
<dbReference type="Proteomes" id="UP000256877">
    <property type="component" value="Unassembled WGS sequence"/>
</dbReference>
<gene>
    <name evidence="2" type="ORF">CGL51_09990</name>
    <name evidence="3" type="ORF">CGL52_04280</name>
</gene>
<dbReference type="EMBL" id="NMUF01000008">
    <property type="protein sequence ID" value="RFA99221.1"/>
    <property type="molecule type" value="Genomic_DNA"/>
</dbReference>
<organism evidence="2 5">
    <name type="scientific">Pyrobaculum aerophilum</name>
    <dbReference type="NCBI Taxonomy" id="13773"/>
    <lineage>
        <taxon>Archaea</taxon>
        <taxon>Thermoproteota</taxon>
        <taxon>Thermoprotei</taxon>
        <taxon>Thermoproteales</taxon>
        <taxon>Thermoproteaceae</taxon>
        <taxon>Pyrobaculum</taxon>
    </lineage>
</organism>
<dbReference type="Pfam" id="PF01927">
    <property type="entry name" value="Mut7-C"/>
    <property type="match status" value="1"/>
</dbReference>
<evidence type="ECO:0000313" key="2">
    <source>
        <dbReference type="EMBL" id="RFA94493.1"/>
    </source>
</evidence>
<accession>A0A371QWC1</accession>
<protein>
    <submittedName>
        <fullName evidence="2">DNA-binding protein</fullName>
    </submittedName>
</protein>
<keyword evidence="2" id="KW-0238">DNA-binding</keyword>
<evidence type="ECO:0000313" key="3">
    <source>
        <dbReference type="EMBL" id="RFA99221.1"/>
    </source>
</evidence>
<evidence type="ECO:0000313" key="4">
    <source>
        <dbReference type="Proteomes" id="UP000256877"/>
    </source>
</evidence>
<reference evidence="4 5" key="1">
    <citation type="submission" date="2017-07" db="EMBL/GenBank/DDBJ databases">
        <title>Draft genome sequence of aerobic hyperthermophilic archaea, Pyrobaculum aerophilum YKB31 and YKB32.</title>
        <authorList>
            <person name="Mochizuki T."/>
            <person name="Berliner A.J."/>
            <person name="Yoshida-Takashima Y."/>
            <person name="Takaki Y."/>
            <person name="Nunoura T."/>
            <person name="Takai K."/>
        </authorList>
    </citation>
    <scope>NUCLEOTIDE SEQUENCE [LARGE SCALE GENOMIC DNA]</scope>
    <source>
        <strain evidence="2 5">YKB31</strain>
        <strain evidence="3 4">YKB32</strain>
    </source>
</reference>
<dbReference type="PANTHER" id="PTHR39081">
    <property type="entry name" value="MUT7-C DOMAIN-CONTAINING PROTEIN"/>
    <property type="match status" value="1"/>
</dbReference>
<feature type="domain" description="Mut7-C RNAse" evidence="1">
    <location>
        <begin position="19"/>
        <end position="150"/>
    </location>
</feature>
<dbReference type="GO" id="GO:0003677">
    <property type="term" value="F:DNA binding"/>
    <property type="evidence" value="ECO:0007669"/>
    <property type="project" value="UniProtKB-KW"/>
</dbReference>
<evidence type="ECO:0000313" key="5">
    <source>
        <dbReference type="Proteomes" id="UP000257123"/>
    </source>
</evidence>
<evidence type="ECO:0000259" key="1">
    <source>
        <dbReference type="Pfam" id="PF01927"/>
    </source>
</evidence>
<dbReference type="AlphaFoldDB" id="A0A371QWC1"/>
<dbReference type="RefSeq" id="WP_116421623.1">
    <property type="nucleotide sequence ID" value="NZ_NMUE01000036.1"/>
</dbReference>